<sequence>MKSSSTECANRSTFCIPLPIRPRKVAAFTTDARTVNAPDNQDALETTGTASTAHFVIGEEASSPEEVLHDTSITRRRCPPAVSCTARGPEGGYLDLYASARNDPGFAERFGTQFHRRWMPPTPGSGSKRKRGLDIPDDAVESDELHDLLKPMALATRSTNLTAGDNAADEAAHDAEGEVIQQAAEDCL</sequence>
<name>A0A397GDI1_9EURO</name>
<evidence type="ECO:0000313" key="2">
    <source>
        <dbReference type="Proteomes" id="UP000215289"/>
    </source>
</evidence>
<protein>
    <submittedName>
        <fullName evidence="1">Uncharacterized protein</fullName>
    </submittedName>
</protein>
<keyword evidence="2" id="KW-1185">Reference proteome</keyword>
<organism evidence="1 2">
    <name type="scientific">Aspergillus turcosus</name>
    <dbReference type="NCBI Taxonomy" id="1245748"/>
    <lineage>
        <taxon>Eukaryota</taxon>
        <taxon>Fungi</taxon>
        <taxon>Dikarya</taxon>
        <taxon>Ascomycota</taxon>
        <taxon>Pezizomycotina</taxon>
        <taxon>Eurotiomycetes</taxon>
        <taxon>Eurotiomycetidae</taxon>
        <taxon>Eurotiales</taxon>
        <taxon>Aspergillaceae</taxon>
        <taxon>Aspergillus</taxon>
        <taxon>Aspergillus subgen. Fumigati</taxon>
    </lineage>
</organism>
<reference evidence="1 2" key="1">
    <citation type="submission" date="2018-08" db="EMBL/GenBank/DDBJ databases">
        <title>Draft genome sequences of two Aspergillus turcosus clinical strains isolated from bronchoalveolar lavage fluid: one azole-susceptible and the other azole-resistant.</title>
        <authorList>
            <person name="Parent-Michaud M."/>
            <person name="Dufresne P.J."/>
            <person name="Fournier E."/>
            <person name="Martineau C."/>
            <person name="Moreira S."/>
            <person name="Perkins V."/>
            <person name="De Repentigny L."/>
            <person name="Dufresne S.F."/>
        </authorList>
    </citation>
    <scope>NUCLEOTIDE SEQUENCE [LARGE SCALE GENOMIC DNA]</scope>
    <source>
        <strain evidence="1">HMR AF 1038</strain>
    </source>
</reference>
<dbReference type="AlphaFoldDB" id="A0A397GDI1"/>
<gene>
    <name evidence="1" type="ORF">CFD26_101353</name>
</gene>
<comment type="caution">
    <text evidence="1">The sequence shown here is derived from an EMBL/GenBank/DDBJ whole genome shotgun (WGS) entry which is preliminary data.</text>
</comment>
<dbReference type="EMBL" id="NIDN02000451">
    <property type="protein sequence ID" value="RLL93015.1"/>
    <property type="molecule type" value="Genomic_DNA"/>
</dbReference>
<proteinExistence type="predicted"/>
<evidence type="ECO:0000313" key="1">
    <source>
        <dbReference type="EMBL" id="RLL93015.1"/>
    </source>
</evidence>
<accession>A0A397GDI1</accession>
<dbReference type="Proteomes" id="UP000215289">
    <property type="component" value="Unassembled WGS sequence"/>
</dbReference>